<dbReference type="PANTHER" id="PTHR35754">
    <property type="entry name" value="ATP SYNTHASE SUBUNIT B"/>
    <property type="match status" value="1"/>
</dbReference>
<name>A0A7W7FVB0_9PSEU</name>
<protein>
    <submittedName>
        <fullName evidence="1">Uncharacterized protein</fullName>
    </submittedName>
</protein>
<dbReference type="AlphaFoldDB" id="A0A7W7FVB0"/>
<dbReference type="Proteomes" id="UP000533598">
    <property type="component" value="Unassembled WGS sequence"/>
</dbReference>
<dbReference type="PANTHER" id="PTHR35754:SF2">
    <property type="entry name" value="ATP SYNTHASE SUBUNIT B"/>
    <property type="match status" value="1"/>
</dbReference>
<keyword evidence="2" id="KW-1185">Reference proteome</keyword>
<comment type="caution">
    <text evidence="1">The sequence shown here is derived from an EMBL/GenBank/DDBJ whole genome shotgun (WGS) entry which is preliminary data.</text>
</comment>
<dbReference type="EMBL" id="JACHMH010000001">
    <property type="protein sequence ID" value="MBB4676674.1"/>
    <property type="molecule type" value="Genomic_DNA"/>
</dbReference>
<proteinExistence type="predicted"/>
<organism evidence="1 2">
    <name type="scientific">Crossiella cryophila</name>
    <dbReference type="NCBI Taxonomy" id="43355"/>
    <lineage>
        <taxon>Bacteria</taxon>
        <taxon>Bacillati</taxon>
        <taxon>Actinomycetota</taxon>
        <taxon>Actinomycetes</taxon>
        <taxon>Pseudonocardiales</taxon>
        <taxon>Pseudonocardiaceae</taxon>
        <taxon>Crossiella</taxon>
    </lineage>
</organism>
<gene>
    <name evidence="1" type="ORF">HNR67_002792</name>
</gene>
<reference evidence="1 2" key="1">
    <citation type="submission" date="2020-08" db="EMBL/GenBank/DDBJ databases">
        <title>Sequencing the genomes of 1000 actinobacteria strains.</title>
        <authorList>
            <person name="Klenk H.-P."/>
        </authorList>
    </citation>
    <scope>NUCLEOTIDE SEQUENCE [LARGE SCALE GENOMIC DNA]</scope>
    <source>
        <strain evidence="1 2">DSM 44230</strain>
    </source>
</reference>
<accession>A0A7W7FVB0</accession>
<evidence type="ECO:0000313" key="1">
    <source>
        <dbReference type="EMBL" id="MBB4676674.1"/>
    </source>
</evidence>
<dbReference type="RefSeq" id="WP_185002472.1">
    <property type="nucleotide sequence ID" value="NZ_BAAAUI010000042.1"/>
</dbReference>
<sequence>MVQSTATAEELRERILGPDGPETWTSSRVSYLESLKASRVMFLEGYDSMLRMIGVNEDTAKVFEPLVIHFLALVYQADLAYEEAQLNGDFEVDLSWRRDMEELLESYGLLDERGRERLDDLQRYFELEGQLLLGEVEVTEESVYEVLSIRSSDIALVTPLMLNLLGTDPRVVEEMVQVCKPLYMLWEIADDVPSYAKDIAAGSYSTIRMYARIFGAERGRVKLEEFRSRLVERACVEIDRISVTTMLMVLASAVPDWLLPVLRRLPRPVLARILKTVARQDKQGRPELPVLIDEK</sequence>
<evidence type="ECO:0000313" key="2">
    <source>
        <dbReference type="Proteomes" id="UP000533598"/>
    </source>
</evidence>